<evidence type="ECO:0000313" key="2">
    <source>
        <dbReference type="Proteomes" id="UP000070107"/>
    </source>
</evidence>
<accession>A0A135I007</accession>
<proteinExistence type="predicted"/>
<organism evidence="1 2">
    <name type="scientific">Paramesorhizobium deserti</name>
    <dbReference type="NCBI Taxonomy" id="1494590"/>
    <lineage>
        <taxon>Bacteria</taxon>
        <taxon>Pseudomonadati</taxon>
        <taxon>Pseudomonadota</taxon>
        <taxon>Alphaproteobacteria</taxon>
        <taxon>Hyphomicrobiales</taxon>
        <taxon>Phyllobacteriaceae</taxon>
        <taxon>Paramesorhizobium</taxon>
    </lineage>
</organism>
<dbReference type="RefSeq" id="WP_068880064.1">
    <property type="nucleotide sequence ID" value="NZ_LNTU01000001.1"/>
</dbReference>
<comment type="caution">
    <text evidence="1">The sequence shown here is derived from an EMBL/GenBank/DDBJ whole genome shotgun (WGS) entry which is preliminary data.</text>
</comment>
<evidence type="ECO:0000313" key="1">
    <source>
        <dbReference type="EMBL" id="KXF78794.1"/>
    </source>
</evidence>
<gene>
    <name evidence="1" type="ORF">ATN84_03230</name>
</gene>
<protein>
    <submittedName>
        <fullName evidence="1">Uncharacterized protein</fullName>
    </submittedName>
</protein>
<dbReference type="EMBL" id="LNTU01000001">
    <property type="protein sequence ID" value="KXF78794.1"/>
    <property type="molecule type" value="Genomic_DNA"/>
</dbReference>
<dbReference type="AlphaFoldDB" id="A0A135I007"/>
<name>A0A135I007_9HYPH</name>
<sequence length="73" mass="8160">MSATVHTHASKAIVNEVKDYLKEISPEQDVVSTSEIRMRLRKKFPRCGLSDSGLAEVIGREAVEQGFSIHFDN</sequence>
<reference evidence="1 2" key="1">
    <citation type="submission" date="2015-11" db="EMBL/GenBank/DDBJ databases">
        <title>Draft genome sequence of Paramesorhizobium deserti A-3-E, a strain highly resistant to diverse beta-lactam antibiotics.</title>
        <authorList>
            <person name="Lv R."/>
            <person name="Yang X."/>
            <person name="Fang N."/>
            <person name="Guo J."/>
            <person name="Luo X."/>
            <person name="Peng F."/>
            <person name="Yang R."/>
            <person name="Cui Y."/>
            <person name="Fang C."/>
            <person name="Song Y."/>
        </authorList>
    </citation>
    <scope>NUCLEOTIDE SEQUENCE [LARGE SCALE GENOMIC DNA]</scope>
    <source>
        <strain evidence="1 2">A-3-E</strain>
    </source>
</reference>
<keyword evidence="2" id="KW-1185">Reference proteome</keyword>
<dbReference type="OrthoDB" id="9807255at2"/>
<dbReference type="Proteomes" id="UP000070107">
    <property type="component" value="Unassembled WGS sequence"/>
</dbReference>